<organism evidence="4 5">
    <name type="scientific">Hibiscus syriacus</name>
    <name type="common">Rose of Sharon</name>
    <dbReference type="NCBI Taxonomy" id="106335"/>
    <lineage>
        <taxon>Eukaryota</taxon>
        <taxon>Viridiplantae</taxon>
        <taxon>Streptophyta</taxon>
        <taxon>Embryophyta</taxon>
        <taxon>Tracheophyta</taxon>
        <taxon>Spermatophyta</taxon>
        <taxon>Magnoliopsida</taxon>
        <taxon>eudicotyledons</taxon>
        <taxon>Gunneridae</taxon>
        <taxon>Pentapetalae</taxon>
        <taxon>rosids</taxon>
        <taxon>malvids</taxon>
        <taxon>Malvales</taxon>
        <taxon>Malvaceae</taxon>
        <taxon>Malvoideae</taxon>
        <taxon>Hibiscus</taxon>
    </lineage>
</organism>
<dbReference type="Gene3D" id="1.10.238.10">
    <property type="entry name" value="EF-hand"/>
    <property type="match status" value="2"/>
</dbReference>
<feature type="domain" description="EF-hand" evidence="3">
    <location>
        <begin position="40"/>
        <end position="75"/>
    </location>
</feature>
<evidence type="ECO:0000256" key="2">
    <source>
        <dbReference type="ARBA" id="ARBA00022837"/>
    </source>
</evidence>
<evidence type="ECO:0000313" key="4">
    <source>
        <dbReference type="EMBL" id="KAE8703954.1"/>
    </source>
</evidence>
<dbReference type="GO" id="GO:0016460">
    <property type="term" value="C:myosin II complex"/>
    <property type="evidence" value="ECO:0007669"/>
    <property type="project" value="TreeGrafter"/>
</dbReference>
<dbReference type="EMBL" id="VEPZ02000996">
    <property type="protein sequence ID" value="KAE8703954.1"/>
    <property type="molecule type" value="Genomic_DNA"/>
</dbReference>
<dbReference type="Pfam" id="PF13499">
    <property type="entry name" value="EF-hand_7"/>
    <property type="match status" value="1"/>
</dbReference>
<proteinExistence type="predicted"/>
<dbReference type="Proteomes" id="UP000436088">
    <property type="component" value="Unassembled WGS sequence"/>
</dbReference>
<reference evidence="4" key="1">
    <citation type="submission" date="2019-09" db="EMBL/GenBank/DDBJ databases">
        <title>Draft genome information of white flower Hibiscus syriacus.</title>
        <authorList>
            <person name="Kim Y.-M."/>
        </authorList>
    </citation>
    <scope>NUCLEOTIDE SEQUENCE [LARGE SCALE GENOMIC DNA]</scope>
    <source>
        <strain evidence="4">YM2019G1</strain>
    </source>
</reference>
<evidence type="ECO:0000259" key="3">
    <source>
        <dbReference type="PROSITE" id="PS50222"/>
    </source>
</evidence>
<evidence type="ECO:0000313" key="5">
    <source>
        <dbReference type="Proteomes" id="UP000436088"/>
    </source>
</evidence>
<dbReference type="FunFam" id="1.10.238.10:FF:000178">
    <property type="entry name" value="Calmodulin-2 A"/>
    <property type="match status" value="1"/>
</dbReference>
<keyword evidence="1" id="KW-0677">Repeat</keyword>
<accession>A0A6A3AHA3</accession>
<dbReference type="PROSITE" id="PS00018">
    <property type="entry name" value="EF_HAND_1"/>
    <property type="match status" value="2"/>
</dbReference>
<keyword evidence="5" id="KW-1185">Reference proteome</keyword>
<dbReference type="GO" id="GO:0005509">
    <property type="term" value="F:calcium ion binding"/>
    <property type="evidence" value="ECO:0007669"/>
    <property type="project" value="InterPro"/>
</dbReference>
<dbReference type="SUPFAM" id="SSF47473">
    <property type="entry name" value="EF-hand"/>
    <property type="match status" value="1"/>
</dbReference>
<dbReference type="InterPro" id="IPR050230">
    <property type="entry name" value="CALM/Myosin/TropC-like"/>
</dbReference>
<dbReference type="PANTHER" id="PTHR23048:SF0">
    <property type="entry name" value="CALMODULIN LIKE 3"/>
    <property type="match status" value="1"/>
</dbReference>
<dbReference type="SMART" id="SM00054">
    <property type="entry name" value="EFh"/>
    <property type="match status" value="2"/>
</dbReference>
<keyword evidence="2" id="KW-0106">Calcium</keyword>
<dbReference type="CDD" id="cd00051">
    <property type="entry name" value="EFh"/>
    <property type="match status" value="1"/>
</dbReference>
<dbReference type="PANTHER" id="PTHR23048">
    <property type="entry name" value="MYOSIN LIGHT CHAIN 1, 3"/>
    <property type="match status" value="1"/>
</dbReference>
<gene>
    <name evidence="4" type="ORF">F3Y22_tig00110462pilonHSYRG00405</name>
</gene>
<sequence length="101" mass="11706">MGEMGLVELRRVFQMFDRNGDGKITKEELNDSLQNMGLFISEKELNQIIKRIDVNGDGFVDIDEFGILYQTIAEEQNDEDDMMEAFNFFDQIETDSSHSRS</sequence>
<dbReference type="InterPro" id="IPR002048">
    <property type="entry name" value="EF_hand_dom"/>
</dbReference>
<dbReference type="AlphaFoldDB" id="A0A6A3AHA3"/>
<evidence type="ECO:0000256" key="1">
    <source>
        <dbReference type="ARBA" id="ARBA00022737"/>
    </source>
</evidence>
<name>A0A6A3AHA3_HIBSY</name>
<comment type="caution">
    <text evidence="4">The sequence shown here is derived from an EMBL/GenBank/DDBJ whole genome shotgun (WGS) entry which is preliminary data.</text>
</comment>
<dbReference type="InterPro" id="IPR018247">
    <property type="entry name" value="EF_Hand_1_Ca_BS"/>
</dbReference>
<dbReference type="InterPro" id="IPR011992">
    <property type="entry name" value="EF-hand-dom_pair"/>
</dbReference>
<protein>
    <submittedName>
        <fullName evidence="4">Calmodulin-like protein 5</fullName>
    </submittedName>
</protein>
<dbReference type="PROSITE" id="PS50222">
    <property type="entry name" value="EF_HAND_2"/>
    <property type="match status" value="2"/>
</dbReference>
<feature type="domain" description="EF-hand" evidence="3">
    <location>
        <begin position="4"/>
        <end position="39"/>
    </location>
</feature>